<evidence type="ECO:0000313" key="6">
    <source>
        <dbReference type="EMBL" id="MBA4501817.1"/>
    </source>
</evidence>
<evidence type="ECO:0000256" key="3">
    <source>
        <dbReference type="ARBA" id="ARBA00023125"/>
    </source>
</evidence>
<dbReference type="CDD" id="cd08442">
    <property type="entry name" value="PBP2_YofA_SoxR_like"/>
    <property type="match status" value="1"/>
</dbReference>
<gene>
    <name evidence="6" type="ORF">H1S06_05500</name>
</gene>
<dbReference type="InterPro" id="IPR000847">
    <property type="entry name" value="LysR_HTH_N"/>
</dbReference>
<dbReference type="Proteomes" id="UP000538931">
    <property type="component" value="Unassembled WGS sequence"/>
</dbReference>
<dbReference type="Gene3D" id="1.10.10.10">
    <property type="entry name" value="Winged helix-like DNA-binding domain superfamily/Winged helix DNA-binding domain"/>
    <property type="match status" value="1"/>
</dbReference>
<dbReference type="SUPFAM" id="SSF46785">
    <property type="entry name" value="Winged helix' DNA-binding domain"/>
    <property type="match status" value="1"/>
</dbReference>
<dbReference type="Pfam" id="PF03466">
    <property type="entry name" value="LysR_substrate"/>
    <property type="match status" value="1"/>
</dbReference>
<keyword evidence="2" id="KW-0805">Transcription regulation</keyword>
<dbReference type="PROSITE" id="PS50931">
    <property type="entry name" value="HTH_LYSR"/>
    <property type="match status" value="1"/>
</dbReference>
<dbReference type="PANTHER" id="PTHR30126:SF40">
    <property type="entry name" value="HTH-TYPE TRANSCRIPTIONAL REGULATOR GLTR"/>
    <property type="match status" value="1"/>
</dbReference>
<dbReference type="PANTHER" id="PTHR30126">
    <property type="entry name" value="HTH-TYPE TRANSCRIPTIONAL REGULATOR"/>
    <property type="match status" value="1"/>
</dbReference>
<dbReference type="InterPro" id="IPR036390">
    <property type="entry name" value="WH_DNA-bd_sf"/>
</dbReference>
<proteinExistence type="inferred from homology"/>
<comment type="similarity">
    <text evidence="1">Belongs to the LysR transcriptional regulatory family.</text>
</comment>
<dbReference type="SUPFAM" id="SSF53850">
    <property type="entry name" value="Periplasmic binding protein-like II"/>
    <property type="match status" value="1"/>
</dbReference>
<evidence type="ECO:0000313" key="7">
    <source>
        <dbReference type="Proteomes" id="UP000538931"/>
    </source>
</evidence>
<dbReference type="GO" id="GO:0000976">
    <property type="term" value="F:transcription cis-regulatory region binding"/>
    <property type="evidence" value="ECO:0007669"/>
    <property type="project" value="TreeGrafter"/>
</dbReference>
<sequence>MRTITLEDVLIFRTVVREGGIHRAANALNRVPSNVTTRIKRFEARLGCALFQRQGRQLVLTGAGRRLLGHADALLDLADEIERDMTSRELSGPLRLGSLESAAAVRLPDVLSGFHRQYPDILVDLCTGSTGVLLERLREYRIDAALVSEPFDPGGLNVLPVFREKLVLVTAQGHAPVSSPAVLQGRAIAAFSQGCSYRHILLEWLSTEAVVPRRIMELGSYHAILACVAAGAAVGVVPLSVLETAVCREAVQLHALPDRWAYNCTHLVWRGAPGVTLQKLIALLEKTGRSAFYDDTDTF</sequence>
<protein>
    <submittedName>
        <fullName evidence="6">LysR family transcriptional regulator</fullName>
    </submittedName>
</protein>
<dbReference type="InterPro" id="IPR036388">
    <property type="entry name" value="WH-like_DNA-bd_sf"/>
</dbReference>
<evidence type="ECO:0000256" key="1">
    <source>
        <dbReference type="ARBA" id="ARBA00009437"/>
    </source>
</evidence>
<accession>A0A7W1WX86</accession>
<evidence type="ECO:0000256" key="4">
    <source>
        <dbReference type="ARBA" id="ARBA00023163"/>
    </source>
</evidence>
<feature type="domain" description="HTH lysR-type" evidence="5">
    <location>
        <begin position="4"/>
        <end position="61"/>
    </location>
</feature>
<keyword evidence="7" id="KW-1185">Reference proteome</keyword>
<dbReference type="EMBL" id="JACEMT010000041">
    <property type="protein sequence ID" value="MBA4501817.1"/>
    <property type="molecule type" value="Genomic_DNA"/>
</dbReference>
<keyword evidence="3" id="KW-0238">DNA-binding</keyword>
<keyword evidence="4" id="KW-0804">Transcription</keyword>
<dbReference type="InterPro" id="IPR005119">
    <property type="entry name" value="LysR_subst-bd"/>
</dbReference>
<dbReference type="RefSeq" id="WP_181738046.1">
    <property type="nucleotide sequence ID" value="NZ_JACEMT010000041.1"/>
</dbReference>
<organism evidence="6 7">
    <name type="scientific">Marinobacterium marinum</name>
    <dbReference type="NCBI Taxonomy" id="2756129"/>
    <lineage>
        <taxon>Bacteria</taxon>
        <taxon>Pseudomonadati</taxon>
        <taxon>Pseudomonadota</taxon>
        <taxon>Gammaproteobacteria</taxon>
        <taxon>Oceanospirillales</taxon>
        <taxon>Oceanospirillaceae</taxon>
        <taxon>Marinobacterium</taxon>
    </lineage>
</organism>
<dbReference type="AlphaFoldDB" id="A0A7W1WX86"/>
<dbReference type="Pfam" id="PF00126">
    <property type="entry name" value="HTH_1"/>
    <property type="match status" value="1"/>
</dbReference>
<dbReference type="GO" id="GO:0003700">
    <property type="term" value="F:DNA-binding transcription factor activity"/>
    <property type="evidence" value="ECO:0007669"/>
    <property type="project" value="InterPro"/>
</dbReference>
<comment type="caution">
    <text evidence="6">The sequence shown here is derived from an EMBL/GenBank/DDBJ whole genome shotgun (WGS) entry which is preliminary data.</text>
</comment>
<name>A0A7W1WX86_9GAMM</name>
<evidence type="ECO:0000256" key="2">
    <source>
        <dbReference type="ARBA" id="ARBA00023015"/>
    </source>
</evidence>
<dbReference type="Gene3D" id="3.40.190.10">
    <property type="entry name" value="Periplasmic binding protein-like II"/>
    <property type="match status" value="2"/>
</dbReference>
<reference evidence="6 7" key="1">
    <citation type="submission" date="2020-07" db="EMBL/GenBank/DDBJ databases">
        <title>Bacterium isolated from marien macroalgae.</title>
        <authorList>
            <person name="Zhu K."/>
            <person name="Lu D."/>
            <person name="Du Z."/>
        </authorList>
    </citation>
    <scope>NUCLEOTIDE SEQUENCE [LARGE SCALE GENOMIC DNA]</scope>
    <source>
        <strain evidence="6 7">3-1745</strain>
    </source>
</reference>
<evidence type="ECO:0000259" key="5">
    <source>
        <dbReference type="PROSITE" id="PS50931"/>
    </source>
</evidence>